<protein>
    <submittedName>
        <fullName evidence="1">Uncharacterized protein</fullName>
    </submittedName>
</protein>
<keyword evidence="2" id="KW-1185">Reference proteome</keyword>
<evidence type="ECO:0000313" key="2">
    <source>
        <dbReference type="Proteomes" id="UP001596052"/>
    </source>
</evidence>
<proteinExistence type="predicted"/>
<dbReference type="Proteomes" id="UP001596052">
    <property type="component" value="Unassembled WGS sequence"/>
</dbReference>
<reference evidence="2" key="1">
    <citation type="journal article" date="2019" name="Int. J. Syst. Evol. Microbiol.">
        <title>The Global Catalogue of Microorganisms (GCM) 10K type strain sequencing project: providing services to taxonomists for standard genome sequencing and annotation.</title>
        <authorList>
            <consortium name="The Broad Institute Genomics Platform"/>
            <consortium name="The Broad Institute Genome Sequencing Center for Infectious Disease"/>
            <person name="Wu L."/>
            <person name="Ma J."/>
        </authorList>
    </citation>
    <scope>NUCLEOTIDE SEQUENCE [LARGE SCALE GENOMIC DNA]</scope>
    <source>
        <strain evidence="2">CGMCC 4.1469</strain>
    </source>
</reference>
<dbReference type="RefSeq" id="WP_377166998.1">
    <property type="nucleotide sequence ID" value="NZ_JBHSMQ010000004.1"/>
</dbReference>
<name>A0ABW0KQJ1_9BACT</name>
<comment type="caution">
    <text evidence="1">The sequence shown here is derived from an EMBL/GenBank/DDBJ whole genome shotgun (WGS) entry which is preliminary data.</text>
</comment>
<evidence type="ECO:0000313" key="1">
    <source>
        <dbReference type="EMBL" id="MFC5455679.1"/>
    </source>
</evidence>
<dbReference type="EMBL" id="JBHSMQ010000004">
    <property type="protein sequence ID" value="MFC5455679.1"/>
    <property type="molecule type" value="Genomic_DNA"/>
</dbReference>
<sequence length="299" mass="33595">MTSLPIDPQNAHSRAVILHYSGYGYARRGAPVWLVRFVERFRKLHANIPWLTMFHEVAASGPVHTSAFWTRPLQLWVAKRLRKVSDRVFTNCTMNANILCEAKPNTKEGIRIVPVFSNFGEPATLASVNDRHSQLVIFTSNFGRGNPTPEFWQCVAQTVALHHIERVVLIGRPVSLLPEVPFPIQQTGFLETEKVSELLGQSRFGYAFFGPLLLGKSGIFAAFAAHGVIPLIPVTDKTLPDGLIAGLHYLRLCDKSTTLETEKVQKGLFQWYRQHDLITTAAEYMNAADRLQNGSRLYL</sequence>
<gene>
    <name evidence="1" type="ORF">ACFQDI_12495</name>
</gene>
<organism evidence="1 2">
    <name type="scientific">Prosthecobacter fluviatilis</name>
    <dbReference type="NCBI Taxonomy" id="445931"/>
    <lineage>
        <taxon>Bacteria</taxon>
        <taxon>Pseudomonadati</taxon>
        <taxon>Verrucomicrobiota</taxon>
        <taxon>Verrucomicrobiia</taxon>
        <taxon>Verrucomicrobiales</taxon>
        <taxon>Verrucomicrobiaceae</taxon>
        <taxon>Prosthecobacter</taxon>
    </lineage>
</organism>
<accession>A0ABW0KQJ1</accession>